<gene>
    <name evidence="1" type="ORF">D4N35_012040</name>
</gene>
<reference evidence="1" key="1">
    <citation type="submission" date="2018-12" db="EMBL/GenBank/DDBJ databases">
        <authorList>
            <person name="Sun L."/>
            <person name="Chen Z."/>
        </authorList>
    </citation>
    <scope>NUCLEOTIDE SEQUENCE [LARGE SCALE GENOMIC DNA]</scope>
    <source>
        <strain evidence="1">DSM 16012</strain>
    </source>
</reference>
<dbReference type="Proteomes" id="UP000273811">
    <property type="component" value="Unassembled WGS sequence"/>
</dbReference>
<protein>
    <submittedName>
        <fullName evidence="1">YlbF family regulator</fullName>
    </submittedName>
</protein>
<comment type="caution">
    <text evidence="1">The sequence shown here is derived from an EMBL/GenBank/DDBJ whole genome shotgun (WGS) entry which is preliminary data.</text>
</comment>
<keyword evidence="2" id="KW-1185">Reference proteome</keyword>
<dbReference type="InterPro" id="IPR010368">
    <property type="entry name" value="Com_YlbF"/>
</dbReference>
<dbReference type="PANTHER" id="PTHR38448">
    <property type="entry name" value="REGULATORY PROTEIN YLBF-RELATED"/>
    <property type="match status" value="1"/>
</dbReference>
<dbReference type="GeneID" id="56391994"/>
<sequence length="148" mass="16795">MLATLERIEIIESAEALGELIRETDIAERYRHYYHKLQEDANTRKKIAAFVKMKELYEDVQRFGRYHPEYKEIMRKTRELKREMDLDENVANFRKAENDLQALLDQISVIVSHAVSANIKVDTGNPFFDKGSSCSGGCGTGSGCGCSA</sequence>
<proteinExistence type="predicted"/>
<dbReference type="Gene3D" id="1.20.1500.10">
    <property type="entry name" value="YheA/YmcA-like"/>
    <property type="match status" value="1"/>
</dbReference>
<dbReference type="Pfam" id="PF06133">
    <property type="entry name" value="Com_YlbF"/>
    <property type="match status" value="1"/>
</dbReference>
<dbReference type="InterPro" id="IPR023378">
    <property type="entry name" value="YheA/YmcA-like_dom_sf"/>
</dbReference>
<evidence type="ECO:0000313" key="1">
    <source>
        <dbReference type="EMBL" id="RWR08215.1"/>
    </source>
</evidence>
<dbReference type="AlphaFoldDB" id="A0A443IPA4"/>
<dbReference type="RefSeq" id="WP_120073923.1">
    <property type="nucleotide sequence ID" value="NZ_CP126113.1"/>
</dbReference>
<organism evidence="1 2">
    <name type="scientific">Siminovitchia fortis</name>
    <dbReference type="NCBI Taxonomy" id="254758"/>
    <lineage>
        <taxon>Bacteria</taxon>
        <taxon>Bacillati</taxon>
        <taxon>Bacillota</taxon>
        <taxon>Bacilli</taxon>
        <taxon>Bacillales</taxon>
        <taxon>Bacillaceae</taxon>
        <taxon>Siminovitchia</taxon>
    </lineage>
</organism>
<accession>A0A443IPA4</accession>
<dbReference type="PANTHER" id="PTHR38448:SF2">
    <property type="entry name" value="REGULATORY PROTEIN YLBF"/>
    <property type="match status" value="1"/>
</dbReference>
<dbReference type="InterPro" id="IPR052767">
    <property type="entry name" value="Bact_com_dev_regulator"/>
</dbReference>
<evidence type="ECO:0000313" key="2">
    <source>
        <dbReference type="Proteomes" id="UP000273811"/>
    </source>
</evidence>
<dbReference type="SUPFAM" id="SSF158622">
    <property type="entry name" value="YheA/YmcA-like"/>
    <property type="match status" value="1"/>
</dbReference>
<dbReference type="OrthoDB" id="2157513at2"/>
<name>A0A443IPA4_9BACI</name>
<dbReference type="EMBL" id="QYTU02000026">
    <property type="protein sequence ID" value="RWR08215.1"/>
    <property type="molecule type" value="Genomic_DNA"/>
</dbReference>